<keyword evidence="3" id="KW-0694">RNA-binding</keyword>
<dbReference type="GO" id="GO:0003723">
    <property type="term" value="F:RNA binding"/>
    <property type="evidence" value="ECO:0007669"/>
    <property type="project" value="UniProtKB-UniRule"/>
</dbReference>
<dbReference type="EMBL" id="CAJOBC010007183">
    <property type="protein sequence ID" value="CAF3923975.1"/>
    <property type="molecule type" value="Genomic_DNA"/>
</dbReference>
<dbReference type="Pfam" id="PF22985">
    <property type="entry name" value="KH_BICC1"/>
    <property type="match status" value="1"/>
</dbReference>
<dbReference type="PROSITE" id="PS50084">
    <property type="entry name" value="KH_TYPE_1"/>
    <property type="match status" value="1"/>
</dbReference>
<gene>
    <name evidence="5" type="ORF">GPM918_LOCUS21654</name>
    <name evidence="6" type="ORF">SRO942_LOCUS21649</name>
</gene>
<dbReference type="SMART" id="SM00454">
    <property type="entry name" value="SAM"/>
    <property type="match status" value="1"/>
</dbReference>
<sequence>MSFEKKKFLPKVRDFKIWPDKDMTDVQQLPSLSSATASGISLQQYSTITTSDRATLKIEIPFTDHAHCIGRQGNQIQTIMSSTDTHIHFPDGNRDPNGIKSNQVSISGSITAIEQARQRIREILPMSLKFLIPPSQLLNIVNDEYPLFKNVRTRFNVVVMPRPYAKTGEVYCIVRGMINQPGLAEGAEYLIQSFYGCEAPLVTVTCQTEISEQYHVYLQTRQQPKDLCISSIELYTRTQIQFPLCASQQQDMSNSSSYARRTSVIIVGSPANVCLARQLLDFCLPIILTFEILPDKEPSRFLTAQLKDKLNVTTTLRTRKDKIGKLVTVQSQEWNVDNLYRARSSMLGFLQDELLLKTSVTNNDIQPPLSNVDLFDLRLKLNDGTAFGHDLTTQTTVLLTPSNFPDIYIPLETGSASCYISDHDSKSINNSSIIAALPPPPPPPPLLPPPPQLYVTMNFLINQFSCSVCILRVEYMKKPIGHERLTSKNLETSDNDIIIWPDHSLPSMLIFDNTPSFNSTNQLKNDSLCRDDVTHMALSNDCHTKLYVLLRSLGLEKYWPIFEKNEIDFKMFLSMSESDLIQIGIEAFGARRKILQAALDYTMLNKQVGAVI</sequence>
<dbReference type="OrthoDB" id="271862at2759"/>
<dbReference type="GO" id="GO:0005737">
    <property type="term" value="C:cytoplasm"/>
    <property type="evidence" value="ECO:0007669"/>
    <property type="project" value="TreeGrafter"/>
</dbReference>
<protein>
    <recommendedName>
        <fullName evidence="4">SAM domain-containing protein</fullName>
    </recommendedName>
</protein>
<comment type="caution">
    <text evidence="5">The sequence shown here is derived from an EMBL/GenBank/DDBJ whole genome shotgun (WGS) entry which is preliminary data.</text>
</comment>
<dbReference type="AlphaFoldDB" id="A0A814TD66"/>
<evidence type="ECO:0000256" key="2">
    <source>
        <dbReference type="ARBA" id="ARBA00022737"/>
    </source>
</evidence>
<dbReference type="PANTHER" id="PTHR10627">
    <property type="entry name" value="SCP160"/>
    <property type="match status" value="1"/>
</dbReference>
<dbReference type="Proteomes" id="UP000663829">
    <property type="component" value="Unassembled WGS sequence"/>
</dbReference>
<evidence type="ECO:0000313" key="5">
    <source>
        <dbReference type="EMBL" id="CAF1160502.1"/>
    </source>
</evidence>
<dbReference type="InterPro" id="IPR001660">
    <property type="entry name" value="SAM"/>
</dbReference>
<dbReference type="PANTHER" id="PTHR10627:SF69">
    <property type="entry name" value="PROTEIN BICAUDAL C"/>
    <property type="match status" value="1"/>
</dbReference>
<dbReference type="PROSITE" id="PS50105">
    <property type="entry name" value="SAM_DOMAIN"/>
    <property type="match status" value="1"/>
</dbReference>
<keyword evidence="2" id="KW-0677">Repeat</keyword>
<dbReference type="InterPro" id="IPR054727">
    <property type="entry name" value="BICC1_KH"/>
</dbReference>
<dbReference type="Proteomes" id="UP000681722">
    <property type="component" value="Unassembled WGS sequence"/>
</dbReference>
<dbReference type="Gene3D" id="1.10.150.50">
    <property type="entry name" value="Transcription Factor, Ets-1"/>
    <property type="match status" value="1"/>
</dbReference>
<dbReference type="InterPro" id="IPR013761">
    <property type="entry name" value="SAM/pointed_sf"/>
</dbReference>
<evidence type="ECO:0000313" key="7">
    <source>
        <dbReference type="Proteomes" id="UP000663829"/>
    </source>
</evidence>
<dbReference type="EMBL" id="CAJNOQ010007185">
    <property type="protein sequence ID" value="CAF1160502.1"/>
    <property type="molecule type" value="Genomic_DNA"/>
</dbReference>
<organism evidence="5 7">
    <name type="scientific">Didymodactylos carnosus</name>
    <dbReference type="NCBI Taxonomy" id="1234261"/>
    <lineage>
        <taxon>Eukaryota</taxon>
        <taxon>Metazoa</taxon>
        <taxon>Spiralia</taxon>
        <taxon>Gnathifera</taxon>
        <taxon>Rotifera</taxon>
        <taxon>Eurotatoria</taxon>
        <taxon>Bdelloidea</taxon>
        <taxon>Philodinida</taxon>
        <taxon>Philodinidae</taxon>
        <taxon>Didymodactylos</taxon>
    </lineage>
</organism>
<evidence type="ECO:0000313" key="6">
    <source>
        <dbReference type="EMBL" id="CAF3923975.1"/>
    </source>
</evidence>
<evidence type="ECO:0000256" key="1">
    <source>
        <dbReference type="ARBA" id="ARBA00007662"/>
    </source>
</evidence>
<reference evidence="5" key="1">
    <citation type="submission" date="2021-02" db="EMBL/GenBank/DDBJ databases">
        <authorList>
            <person name="Nowell W R."/>
        </authorList>
    </citation>
    <scope>NUCLEOTIDE SEQUENCE</scope>
</reference>
<feature type="domain" description="SAM" evidence="4">
    <location>
        <begin position="550"/>
        <end position="597"/>
    </location>
</feature>
<dbReference type="InterPro" id="IPR036612">
    <property type="entry name" value="KH_dom_type_1_sf"/>
</dbReference>
<dbReference type="InterPro" id="IPR004087">
    <property type="entry name" value="KH_dom"/>
</dbReference>
<dbReference type="InterPro" id="IPR004088">
    <property type="entry name" value="KH_dom_type_1"/>
</dbReference>
<evidence type="ECO:0000256" key="3">
    <source>
        <dbReference type="PROSITE-ProRule" id="PRU00117"/>
    </source>
</evidence>
<dbReference type="Pfam" id="PF00536">
    <property type="entry name" value="SAM_1"/>
    <property type="match status" value="1"/>
</dbReference>
<dbReference type="SUPFAM" id="SSF54791">
    <property type="entry name" value="Eukaryotic type KH-domain (KH-domain type I)"/>
    <property type="match status" value="1"/>
</dbReference>
<keyword evidence="7" id="KW-1185">Reference proteome</keyword>
<name>A0A814TD66_9BILA</name>
<evidence type="ECO:0000259" key="4">
    <source>
        <dbReference type="PROSITE" id="PS50105"/>
    </source>
</evidence>
<dbReference type="Pfam" id="PF00013">
    <property type="entry name" value="KH_1"/>
    <property type="match status" value="1"/>
</dbReference>
<dbReference type="Gene3D" id="3.30.310.270">
    <property type="match status" value="2"/>
</dbReference>
<dbReference type="SMART" id="SM00322">
    <property type="entry name" value="KH"/>
    <property type="match status" value="1"/>
</dbReference>
<accession>A0A814TD66</accession>
<dbReference type="SUPFAM" id="SSF47769">
    <property type="entry name" value="SAM/Pointed domain"/>
    <property type="match status" value="1"/>
</dbReference>
<comment type="similarity">
    <text evidence="1">Belongs to the BicC family.</text>
</comment>
<proteinExistence type="inferred from homology"/>